<proteinExistence type="predicted"/>
<evidence type="ECO:0000256" key="1">
    <source>
        <dbReference type="SAM" id="MobiDB-lite"/>
    </source>
</evidence>
<dbReference type="Proteomes" id="UP000597459">
    <property type="component" value="Unassembled WGS sequence"/>
</dbReference>
<reference evidence="2" key="1">
    <citation type="submission" date="2019-11" db="EMBL/GenBank/DDBJ databases">
        <title>Description of new Acetobacter species.</title>
        <authorList>
            <person name="Cleenwerck I."/>
            <person name="Sombolestani A.S."/>
        </authorList>
    </citation>
    <scope>NUCLEOTIDE SEQUENCE</scope>
    <source>
        <strain evidence="2">LMG 1626</strain>
    </source>
</reference>
<feature type="compositionally biased region" description="Basic and acidic residues" evidence="1">
    <location>
        <begin position="30"/>
        <end position="40"/>
    </location>
</feature>
<feature type="compositionally biased region" description="Polar residues" evidence="1">
    <location>
        <begin position="107"/>
        <end position="117"/>
    </location>
</feature>
<protein>
    <submittedName>
        <fullName evidence="2">Uncharacterized protein</fullName>
    </submittedName>
</protein>
<sequence>MSRFIGDNDAPNHAGEGKHGQARTMAEAALRAEERGEQAEADRLFAQAENTDPEAVANVLEENRDQPSRFHTRAPKATDFGDDAAVAAITRTIEPDSDAPDRAGITDNGSGTDSERR</sequence>
<gene>
    <name evidence="2" type="ORF">GOB87_11920</name>
</gene>
<comment type="caution">
    <text evidence="2">The sequence shown here is derived from an EMBL/GenBank/DDBJ whole genome shotgun (WGS) entry which is preliminary data.</text>
</comment>
<evidence type="ECO:0000313" key="3">
    <source>
        <dbReference type="Proteomes" id="UP000597459"/>
    </source>
</evidence>
<organism evidence="2 3">
    <name type="scientific">Acetobacter estunensis</name>
    <dbReference type="NCBI Taxonomy" id="104097"/>
    <lineage>
        <taxon>Bacteria</taxon>
        <taxon>Pseudomonadati</taxon>
        <taxon>Pseudomonadota</taxon>
        <taxon>Alphaproteobacteria</taxon>
        <taxon>Acetobacterales</taxon>
        <taxon>Acetobacteraceae</taxon>
        <taxon>Acetobacter</taxon>
    </lineage>
</organism>
<name>A0A967B7M7_9PROT</name>
<dbReference type="RefSeq" id="WP_166317065.1">
    <property type="nucleotide sequence ID" value="NZ_WOTH01000028.1"/>
</dbReference>
<evidence type="ECO:0000313" key="2">
    <source>
        <dbReference type="EMBL" id="NHO54644.1"/>
    </source>
</evidence>
<dbReference type="AlphaFoldDB" id="A0A967B7M7"/>
<keyword evidence="3" id="KW-1185">Reference proteome</keyword>
<accession>A0A967B7M7</accession>
<feature type="region of interest" description="Disordered" evidence="1">
    <location>
        <begin position="60"/>
        <end position="117"/>
    </location>
</feature>
<feature type="region of interest" description="Disordered" evidence="1">
    <location>
        <begin position="1"/>
        <end position="40"/>
    </location>
</feature>
<dbReference type="EMBL" id="WOTH01000028">
    <property type="protein sequence ID" value="NHO54644.1"/>
    <property type="molecule type" value="Genomic_DNA"/>
</dbReference>